<dbReference type="EMBL" id="LT906439">
    <property type="protein sequence ID" value="SNU90860.1"/>
    <property type="molecule type" value="Genomic_DNA"/>
</dbReference>
<name>A0A239SZF8_9STRE</name>
<dbReference type="AlphaFoldDB" id="A0A239SZF8"/>
<dbReference type="KEGG" id="smen:SAMEA4412692_2028"/>
<sequence length="218" mass="24029">MPIIQVPMDITEAAFAGLCSGDLVRHGGVIYKATGGVFEHLKDANKISQAEKVVSNIATKSSFSVDDLINYVSKNKGKTSLIVGSAIVISGVAFYGIRKLIKNRDKTATIEVAPDTKFNDSLTKYITATKTGTLSVPVIVELKNQLIKILESDESDVVVINMNQLQALIRYIKKYTEDLAVVNDYEIFEEQKSKMTDDNIINLTKYLTIQEDIFKAAS</sequence>
<protein>
    <submittedName>
        <fullName evidence="1">Uncharacterized protein</fullName>
    </submittedName>
</protein>
<reference evidence="1 2" key="1">
    <citation type="submission" date="2017-06" db="EMBL/GenBank/DDBJ databases">
        <authorList>
            <consortium name="Pathogen Informatics"/>
        </authorList>
    </citation>
    <scope>NUCLEOTIDE SEQUENCE [LARGE SCALE GENOMIC DNA]</scope>
    <source>
        <strain evidence="1 2">NCTC13788</strain>
    </source>
</reference>
<evidence type="ECO:0000313" key="2">
    <source>
        <dbReference type="Proteomes" id="UP000215185"/>
    </source>
</evidence>
<dbReference type="Proteomes" id="UP000215185">
    <property type="component" value="Chromosome 1"/>
</dbReference>
<dbReference type="RefSeq" id="WP_018374702.1">
    <property type="nucleotide sequence ID" value="NZ_LT906439.1"/>
</dbReference>
<evidence type="ECO:0000313" key="1">
    <source>
        <dbReference type="EMBL" id="SNU90860.1"/>
    </source>
</evidence>
<accession>A0A239SZF8</accession>
<organism evidence="1 2">
    <name type="scientific">Streptococcus merionis</name>
    <dbReference type="NCBI Taxonomy" id="400065"/>
    <lineage>
        <taxon>Bacteria</taxon>
        <taxon>Bacillati</taxon>
        <taxon>Bacillota</taxon>
        <taxon>Bacilli</taxon>
        <taxon>Lactobacillales</taxon>
        <taxon>Streptococcaceae</taxon>
        <taxon>Streptococcus</taxon>
    </lineage>
</organism>
<proteinExistence type="predicted"/>
<dbReference type="OrthoDB" id="3688119at2"/>
<keyword evidence="2" id="KW-1185">Reference proteome</keyword>
<dbReference type="STRING" id="1123308.GCA_000380085_02149"/>
<gene>
    <name evidence="1" type="ORF">SAMEA4412692_02028</name>
</gene>